<name>A0A4R6Y6B2_9BURK</name>
<evidence type="ECO:0000313" key="2">
    <source>
        <dbReference type="EMBL" id="TDR30347.1"/>
    </source>
</evidence>
<accession>A0A4R6Y6B2</accession>
<dbReference type="AlphaFoldDB" id="A0A4R6Y6B2"/>
<dbReference type="EMBL" id="SNZE01000022">
    <property type="protein sequence ID" value="TDR30347.1"/>
    <property type="molecule type" value="Genomic_DNA"/>
</dbReference>
<dbReference type="Proteomes" id="UP000294480">
    <property type="component" value="Unassembled WGS sequence"/>
</dbReference>
<keyword evidence="3" id="KW-1185">Reference proteome</keyword>
<dbReference type="InterPro" id="IPR046917">
    <property type="entry name" value="ABC-3C_CTD12"/>
</dbReference>
<proteinExistence type="predicted"/>
<feature type="domain" description="ABC-three component systems C-terminal" evidence="1">
    <location>
        <begin position="168"/>
        <end position="310"/>
    </location>
</feature>
<evidence type="ECO:0000313" key="3">
    <source>
        <dbReference type="Proteomes" id="UP000294480"/>
    </source>
</evidence>
<dbReference type="OrthoDB" id="7820209at2"/>
<evidence type="ECO:0000259" key="1">
    <source>
        <dbReference type="Pfam" id="PF20279"/>
    </source>
</evidence>
<reference evidence="2 3" key="1">
    <citation type="submission" date="2019-03" db="EMBL/GenBank/DDBJ databases">
        <title>Genomic Encyclopedia of Type Strains, Phase IV (KMG-IV): sequencing the most valuable type-strain genomes for metagenomic binning, comparative biology and taxonomic classification.</title>
        <authorList>
            <person name="Goeker M."/>
        </authorList>
    </citation>
    <scope>NUCLEOTIDE SEQUENCE [LARGE SCALE GENOMIC DNA]</scope>
    <source>
        <strain evidence="2 3">DSM 102852</strain>
    </source>
</reference>
<comment type="caution">
    <text evidence="2">The sequence shown here is derived from an EMBL/GenBank/DDBJ whole genome shotgun (WGS) entry which is preliminary data.</text>
</comment>
<organism evidence="2 3">
    <name type="scientific">Hydromonas duriensis</name>
    <dbReference type="NCBI Taxonomy" id="1527608"/>
    <lineage>
        <taxon>Bacteria</taxon>
        <taxon>Pseudomonadati</taxon>
        <taxon>Pseudomonadota</taxon>
        <taxon>Betaproteobacteria</taxon>
        <taxon>Burkholderiales</taxon>
        <taxon>Burkholderiaceae</taxon>
        <taxon>Hydromonas</taxon>
    </lineage>
</organism>
<gene>
    <name evidence="2" type="ORF">DFR44_12216</name>
</gene>
<sequence>MTKYAYENLSSEQFERLVVCLCQEFLGLSTQGFTSGRDGGRDAKFTGTTNGFPSFTDPWCGTVIIQAKHVQSASKSCSEKDFYGNTESVIASEIPRIRKLKSSEELDHYLLFTNRRLSADTQMRLKTVICDECCISSESVHLAGVDDLEILLKRFPNAAIYADIDPIDSPLIVSPSDLADVVERFDQQFSGVDSSVFCAPVERTGYAMKNHLNNMSEPFAKELKSKYLYQTRQIDEFLMAPENRDISEKYQNTICEFQLNIIAKRKDYQSFDEVMIYLHRLLTERDPVLKSKSKLTRLMLFYMYWNCDIGESDDAQTN</sequence>
<dbReference type="Pfam" id="PF20279">
    <property type="entry name" value="CTD12"/>
    <property type="match status" value="1"/>
</dbReference>
<protein>
    <recommendedName>
        <fullName evidence="1">ABC-three component systems C-terminal domain-containing protein</fullName>
    </recommendedName>
</protein>
<dbReference type="RefSeq" id="WP_133621233.1">
    <property type="nucleotide sequence ID" value="NZ_SNZE01000022.1"/>
</dbReference>